<keyword evidence="1" id="KW-1185">Reference proteome</keyword>
<evidence type="ECO:0000313" key="2">
    <source>
        <dbReference type="WBParaSite" id="nRc.2.0.1.t06776-RA"/>
    </source>
</evidence>
<sequence>MVVPTATIWLAIGLENPGGGVAQWQSTISEKKESCRTADQRTQNAPTLAAEGRYFQTLAFLGISKLRKHFGQRQYNYECESIEIKRSVGHCKAPCCITANTSPTFEPFSNELTRVEKWFST</sequence>
<reference evidence="2" key="1">
    <citation type="submission" date="2022-11" db="UniProtKB">
        <authorList>
            <consortium name="WormBaseParasite"/>
        </authorList>
    </citation>
    <scope>IDENTIFICATION</scope>
</reference>
<evidence type="ECO:0000313" key="1">
    <source>
        <dbReference type="Proteomes" id="UP000887565"/>
    </source>
</evidence>
<dbReference type="AlphaFoldDB" id="A0A915HZU0"/>
<name>A0A915HZU0_ROMCU</name>
<accession>A0A915HZU0</accession>
<dbReference type="Proteomes" id="UP000887565">
    <property type="component" value="Unplaced"/>
</dbReference>
<dbReference type="WBParaSite" id="nRc.2.0.1.t06776-RA">
    <property type="protein sequence ID" value="nRc.2.0.1.t06776-RA"/>
    <property type="gene ID" value="nRc.2.0.1.g06776"/>
</dbReference>
<organism evidence="1 2">
    <name type="scientific">Romanomermis culicivorax</name>
    <name type="common">Nematode worm</name>
    <dbReference type="NCBI Taxonomy" id="13658"/>
    <lineage>
        <taxon>Eukaryota</taxon>
        <taxon>Metazoa</taxon>
        <taxon>Ecdysozoa</taxon>
        <taxon>Nematoda</taxon>
        <taxon>Enoplea</taxon>
        <taxon>Dorylaimia</taxon>
        <taxon>Mermithida</taxon>
        <taxon>Mermithoidea</taxon>
        <taxon>Mermithidae</taxon>
        <taxon>Romanomermis</taxon>
    </lineage>
</organism>
<protein>
    <submittedName>
        <fullName evidence="2">Uncharacterized protein</fullName>
    </submittedName>
</protein>
<proteinExistence type="predicted"/>